<dbReference type="InterPro" id="IPR041711">
    <property type="entry name" value="Met-tRNA-FMT_N"/>
</dbReference>
<dbReference type="PANTHER" id="PTHR11138:SF5">
    <property type="entry name" value="METHIONYL-TRNA FORMYLTRANSFERASE, MITOCHONDRIAL"/>
    <property type="match status" value="1"/>
</dbReference>
<evidence type="ECO:0000256" key="2">
    <source>
        <dbReference type="ARBA" id="ARBA00010699"/>
    </source>
</evidence>
<dbReference type="HOGENOM" id="CLU_033347_1_2_5"/>
<evidence type="ECO:0000256" key="8">
    <source>
        <dbReference type="HAMAP-Rule" id="MF_00182"/>
    </source>
</evidence>
<dbReference type="PROSITE" id="PS00373">
    <property type="entry name" value="GART"/>
    <property type="match status" value="1"/>
</dbReference>
<dbReference type="Proteomes" id="UP000001929">
    <property type="component" value="Chromosome"/>
</dbReference>
<dbReference type="InterPro" id="IPR001555">
    <property type="entry name" value="GART_AS"/>
</dbReference>
<feature type="domain" description="Formyl transferase C-terminal" evidence="10">
    <location>
        <begin position="206"/>
        <end position="300"/>
    </location>
</feature>
<reference evidence="11 12" key="1">
    <citation type="journal article" date="2011" name="Stand. Genomic Sci.">
        <title>Complete genome sequence of Rhodospirillum rubrum type strain (S1).</title>
        <authorList>
            <person name="Munk A.C."/>
            <person name="Copeland A."/>
            <person name="Lucas S."/>
            <person name="Lapidus A."/>
            <person name="Del Rio T.G."/>
            <person name="Barry K."/>
            <person name="Detter J.C."/>
            <person name="Hammon N."/>
            <person name="Israni S."/>
            <person name="Pitluck S."/>
            <person name="Brettin T."/>
            <person name="Bruce D."/>
            <person name="Han C."/>
            <person name="Tapia R."/>
            <person name="Gilna P."/>
            <person name="Schmutz J."/>
            <person name="Larimer F."/>
            <person name="Land M."/>
            <person name="Kyrpides N.C."/>
            <person name="Mavromatis K."/>
            <person name="Richardson P."/>
            <person name="Rohde M."/>
            <person name="Goker M."/>
            <person name="Klenk H.P."/>
            <person name="Zhang Y."/>
            <person name="Roberts G.P."/>
            <person name="Reslewic S."/>
            <person name="Schwartz D.C."/>
        </authorList>
    </citation>
    <scope>NUCLEOTIDE SEQUENCE [LARGE SCALE GENOMIC DNA]</scope>
    <source>
        <strain evidence="12">ATCC 11170 / ATH 1.1.1 / DSM 467 / LMG 4362 / NCIMB 8255 / S1</strain>
    </source>
</reference>
<dbReference type="InterPro" id="IPR005794">
    <property type="entry name" value="Fmt"/>
</dbReference>
<dbReference type="CDD" id="cd08646">
    <property type="entry name" value="FMT_core_Met-tRNA-FMT_N"/>
    <property type="match status" value="1"/>
</dbReference>
<keyword evidence="12" id="KW-1185">Reference proteome</keyword>
<proteinExistence type="inferred from homology"/>
<dbReference type="Gene3D" id="3.10.25.10">
    <property type="entry name" value="Formyl transferase, C-terminal domain"/>
    <property type="match status" value="1"/>
</dbReference>
<sequence length="309" mass="32682">MTLSVVFMGTPAFSVPILHALHNNPDLTLRAVYCQPPRAAGRGKKPRPTPVHAAAEALGIPVFTPARLRDAADQQAFAELAADVAVVAAYGLILPKAVLDAPRLGCVNVHASLLPRWRGAAPIHRAIMAGDRETGVTLMQMDEGLDTGAMLRIGRVAITEQTTTASLHDTLSALGAEMIGPALRDLAAGTLSGQAQPTEGVTYAAKIDKAEARLEWRTSAAVLDRQIRALSPFPGAWFERDGERIKVLMSRVEEGVPAAPPGQLLDNQLTVACGEGAVRLLCLQRPGRGPLAADDFLRGYAFPAGLSLT</sequence>
<dbReference type="KEGG" id="rru:Rru_A3351"/>
<evidence type="ECO:0000256" key="4">
    <source>
        <dbReference type="ARBA" id="ARBA00016014"/>
    </source>
</evidence>
<name>Q2RP00_RHORT</name>
<dbReference type="AlphaFoldDB" id="Q2RP00"/>
<dbReference type="GO" id="GO:0004479">
    <property type="term" value="F:methionyl-tRNA formyltransferase activity"/>
    <property type="evidence" value="ECO:0007669"/>
    <property type="project" value="UniProtKB-UniRule"/>
</dbReference>
<dbReference type="InterPro" id="IPR005793">
    <property type="entry name" value="Formyl_trans_C"/>
</dbReference>
<accession>Q2RP00</accession>
<evidence type="ECO:0000259" key="9">
    <source>
        <dbReference type="Pfam" id="PF00551"/>
    </source>
</evidence>
<evidence type="ECO:0000259" key="10">
    <source>
        <dbReference type="Pfam" id="PF02911"/>
    </source>
</evidence>
<dbReference type="EMBL" id="CP000230">
    <property type="protein sequence ID" value="ABC24145.1"/>
    <property type="molecule type" value="Genomic_DNA"/>
</dbReference>
<evidence type="ECO:0000256" key="6">
    <source>
        <dbReference type="ARBA" id="ARBA00022917"/>
    </source>
</evidence>
<keyword evidence="5 8" id="KW-0808">Transferase</keyword>
<dbReference type="RefSeq" id="WP_011391098.1">
    <property type="nucleotide sequence ID" value="NC_007643.1"/>
</dbReference>
<dbReference type="NCBIfam" id="TIGR00460">
    <property type="entry name" value="fmt"/>
    <property type="match status" value="1"/>
</dbReference>
<dbReference type="Pfam" id="PF00551">
    <property type="entry name" value="Formyl_trans_N"/>
    <property type="match status" value="1"/>
</dbReference>
<dbReference type="PhylomeDB" id="Q2RP00"/>
<dbReference type="STRING" id="269796.Rru_A3351"/>
<dbReference type="InterPro" id="IPR011034">
    <property type="entry name" value="Formyl_transferase-like_C_sf"/>
</dbReference>
<dbReference type="InterPro" id="IPR036477">
    <property type="entry name" value="Formyl_transf_N_sf"/>
</dbReference>
<evidence type="ECO:0000256" key="1">
    <source>
        <dbReference type="ARBA" id="ARBA00002606"/>
    </source>
</evidence>
<organism evidence="11 12">
    <name type="scientific">Rhodospirillum rubrum (strain ATCC 11170 / ATH 1.1.1 / DSM 467 / LMG 4362 / NCIMB 8255 / S1)</name>
    <dbReference type="NCBI Taxonomy" id="269796"/>
    <lineage>
        <taxon>Bacteria</taxon>
        <taxon>Pseudomonadati</taxon>
        <taxon>Pseudomonadota</taxon>
        <taxon>Alphaproteobacteria</taxon>
        <taxon>Rhodospirillales</taxon>
        <taxon>Rhodospirillaceae</taxon>
        <taxon>Rhodospirillum</taxon>
    </lineage>
</organism>
<evidence type="ECO:0000313" key="12">
    <source>
        <dbReference type="Proteomes" id="UP000001929"/>
    </source>
</evidence>
<keyword evidence="6 8" id="KW-0648">Protein biosynthesis</keyword>
<protein>
    <recommendedName>
        <fullName evidence="4 8">Methionyl-tRNA formyltransferase</fullName>
        <ecNumber evidence="3 8">2.1.2.9</ecNumber>
    </recommendedName>
</protein>
<comment type="function">
    <text evidence="1 8">Attaches a formyl group to the free amino group of methionyl-tRNA(fMet). The formyl group appears to play a dual role in the initiator identity of N-formylmethionyl-tRNA by promoting its recognition by IF2 and preventing the misappropriation of this tRNA by the elongation apparatus.</text>
</comment>
<dbReference type="InterPro" id="IPR037022">
    <property type="entry name" value="Formyl_trans_C_sf"/>
</dbReference>
<feature type="domain" description="Formyl transferase N-terminal" evidence="9">
    <location>
        <begin position="5"/>
        <end position="178"/>
    </location>
</feature>
<dbReference type="PANTHER" id="PTHR11138">
    <property type="entry name" value="METHIONYL-TRNA FORMYLTRANSFERASE"/>
    <property type="match status" value="1"/>
</dbReference>
<evidence type="ECO:0000256" key="7">
    <source>
        <dbReference type="ARBA" id="ARBA00048558"/>
    </source>
</evidence>
<evidence type="ECO:0000313" key="11">
    <source>
        <dbReference type="EMBL" id="ABC24145.1"/>
    </source>
</evidence>
<comment type="similarity">
    <text evidence="2 8">Belongs to the Fmt family.</text>
</comment>
<gene>
    <name evidence="8" type="primary">fmt</name>
    <name evidence="11" type="ordered locus">Rru_A3351</name>
</gene>
<evidence type="ECO:0000256" key="5">
    <source>
        <dbReference type="ARBA" id="ARBA00022679"/>
    </source>
</evidence>
<dbReference type="PATRIC" id="fig|269796.9.peg.3465"/>
<dbReference type="SUPFAM" id="SSF50486">
    <property type="entry name" value="FMT C-terminal domain-like"/>
    <property type="match status" value="1"/>
</dbReference>
<feature type="binding site" evidence="8">
    <location>
        <begin position="112"/>
        <end position="115"/>
    </location>
    <ligand>
        <name>(6S)-5,6,7,8-tetrahydrofolate</name>
        <dbReference type="ChEBI" id="CHEBI:57453"/>
    </ligand>
</feature>
<dbReference type="InterPro" id="IPR002376">
    <property type="entry name" value="Formyl_transf_N"/>
</dbReference>
<dbReference type="EnsemblBacteria" id="ABC24145">
    <property type="protein sequence ID" value="ABC24145"/>
    <property type="gene ID" value="Rru_A3351"/>
</dbReference>
<dbReference type="SUPFAM" id="SSF53328">
    <property type="entry name" value="Formyltransferase"/>
    <property type="match status" value="1"/>
</dbReference>
<dbReference type="EC" id="2.1.2.9" evidence="3 8"/>
<dbReference type="eggNOG" id="COG0223">
    <property type="taxonomic scope" value="Bacteria"/>
</dbReference>
<dbReference type="InterPro" id="IPR044135">
    <property type="entry name" value="Met-tRNA-FMT_C"/>
</dbReference>
<dbReference type="Pfam" id="PF02911">
    <property type="entry name" value="Formyl_trans_C"/>
    <property type="match status" value="1"/>
</dbReference>
<dbReference type="HAMAP" id="MF_00182">
    <property type="entry name" value="Formyl_trans"/>
    <property type="match status" value="1"/>
</dbReference>
<dbReference type="CDD" id="cd08704">
    <property type="entry name" value="Met_tRNA_FMT_C"/>
    <property type="match status" value="1"/>
</dbReference>
<dbReference type="Gene3D" id="3.40.50.170">
    <property type="entry name" value="Formyl transferase, N-terminal domain"/>
    <property type="match status" value="1"/>
</dbReference>
<dbReference type="GO" id="GO:0005829">
    <property type="term" value="C:cytosol"/>
    <property type="evidence" value="ECO:0007669"/>
    <property type="project" value="TreeGrafter"/>
</dbReference>
<comment type="catalytic activity">
    <reaction evidence="7 8">
        <text>L-methionyl-tRNA(fMet) + (6R)-10-formyltetrahydrofolate = N-formyl-L-methionyl-tRNA(fMet) + (6S)-5,6,7,8-tetrahydrofolate + H(+)</text>
        <dbReference type="Rhea" id="RHEA:24380"/>
        <dbReference type="Rhea" id="RHEA-COMP:9952"/>
        <dbReference type="Rhea" id="RHEA-COMP:9953"/>
        <dbReference type="ChEBI" id="CHEBI:15378"/>
        <dbReference type="ChEBI" id="CHEBI:57453"/>
        <dbReference type="ChEBI" id="CHEBI:78530"/>
        <dbReference type="ChEBI" id="CHEBI:78844"/>
        <dbReference type="ChEBI" id="CHEBI:195366"/>
        <dbReference type="EC" id="2.1.2.9"/>
    </reaction>
</comment>
<evidence type="ECO:0000256" key="3">
    <source>
        <dbReference type="ARBA" id="ARBA00012261"/>
    </source>
</evidence>